<sequence length="314" mass="34915">MNDFPTNPERDLPPGRHLLLKEHLMREIRQSEAPVQKRRPWLRPAIAAGAVATVAAGLIVGLESGDPAGDVPARGEPATQLLHRIAAVAAAEPAPREVRDDQFMYIRSKISYDSVKGEPCKLKPATEREIWESVDGRHDGLLRDRRVFPKDEKLRWQESYGGKDADNYREYEKLPTTTKGMYDWLYEKRDAEKTTDAAAFTLVGDTIRESVLPPKVSAAMYRATAKIPGVTVVNDAVDFLGRPGVAITRQANHGVETRVELIFDKKTLEYLGEREVLLEGRTDGEPELACEPGTVLGTSANLQRAIVDRPGQRP</sequence>
<dbReference type="NCBIfam" id="NF038083">
    <property type="entry name" value="CU044_5270_fam"/>
    <property type="match status" value="1"/>
</dbReference>
<evidence type="ECO:0000313" key="2">
    <source>
        <dbReference type="Proteomes" id="UP000481583"/>
    </source>
</evidence>
<organism evidence="1 2">
    <name type="scientific">Streptomyces coryli</name>
    <dbReference type="NCBI Taxonomy" id="1128680"/>
    <lineage>
        <taxon>Bacteria</taxon>
        <taxon>Bacillati</taxon>
        <taxon>Actinomycetota</taxon>
        <taxon>Actinomycetes</taxon>
        <taxon>Kitasatosporales</taxon>
        <taxon>Streptomycetaceae</taxon>
        <taxon>Streptomyces</taxon>
    </lineage>
</organism>
<evidence type="ECO:0008006" key="3">
    <source>
        <dbReference type="Google" id="ProtNLM"/>
    </source>
</evidence>
<dbReference type="Proteomes" id="UP000481583">
    <property type="component" value="Unassembled WGS sequence"/>
</dbReference>
<accession>A0A6G4TXC7</accession>
<proteinExistence type="predicted"/>
<dbReference type="AlphaFoldDB" id="A0A6G4TXC7"/>
<reference evidence="1 2" key="1">
    <citation type="submission" date="2020-02" db="EMBL/GenBank/DDBJ databases">
        <title>Whole-genome analyses of novel actinobacteria.</title>
        <authorList>
            <person name="Sahin N."/>
        </authorList>
    </citation>
    <scope>NUCLEOTIDE SEQUENCE [LARGE SCALE GENOMIC DNA]</scope>
    <source>
        <strain evidence="1 2">A7024</strain>
    </source>
</reference>
<dbReference type="InterPro" id="IPR047789">
    <property type="entry name" value="CU044_5270-like"/>
</dbReference>
<gene>
    <name evidence="1" type="ORF">G5C51_07215</name>
</gene>
<evidence type="ECO:0000313" key="1">
    <source>
        <dbReference type="EMBL" id="NGN63697.1"/>
    </source>
</evidence>
<keyword evidence="2" id="KW-1185">Reference proteome</keyword>
<protein>
    <recommendedName>
        <fullName evidence="3">CU044_5270 family protein</fullName>
    </recommendedName>
</protein>
<dbReference type="RefSeq" id="WP_165233563.1">
    <property type="nucleotide sequence ID" value="NZ_JAAKZV010000019.1"/>
</dbReference>
<comment type="caution">
    <text evidence="1">The sequence shown here is derived from an EMBL/GenBank/DDBJ whole genome shotgun (WGS) entry which is preliminary data.</text>
</comment>
<dbReference type="EMBL" id="JAAKZV010000019">
    <property type="protein sequence ID" value="NGN63697.1"/>
    <property type="molecule type" value="Genomic_DNA"/>
</dbReference>
<name>A0A6G4TXC7_9ACTN</name>